<gene>
    <name evidence="3" type="ORF">MBEHAL_0327</name>
</gene>
<dbReference type="PANTHER" id="PTHR34473:SF3">
    <property type="entry name" value="TRANSMEMBRANE PROTEIN-RELATED"/>
    <property type="match status" value="1"/>
</dbReference>
<comment type="caution">
    <text evidence="3">The sequence shown here is derived from an EMBL/GenBank/DDBJ whole genome shotgun (WGS) entry which is preliminary data.</text>
</comment>
<dbReference type="PANTHER" id="PTHR34473">
    <property type="entry name" value="UPF0699 TRANSMEMBRANE PROTEIN YDBS"/>
    <property type="match status" value="1"/>
</dbReference>
<evidence type="ECO:0000313" key="4">
    <source>
        <dbReference type="Proteomes" id="UP000016986"/>
    </source>
</evidence>
<dbReference type="InterPro" id="IPR005182">
    <property type="entry name" value="YdbS-like_PH"/>
</dbReference>
<protein>
    <recommendedName>
        <fullName evidence="2">YdbS-like PH domain-containing protein</fullName>
    </recommendedName>
</protein>
<evidence type="ECO:0000259" key="2">
    <source>
        <dbReference type="Pfam" id="PF03703"/>
    </source>
</evidence>
<evidence type="ECO:0000313" key="3">
    <source>
        <dbReference type="EMBL" id="GAD51567.1"/>
    </source>
</evidence>
<organism evidence="3 4">
    <name type="scientific">Halarchaeum acidiphilum MH1-52-1</name>
    <dbReference type="NCBI Taxonomy" id="1261545"/>
    <lineage>
        <taxon>Archaea</taxon>
        <taxon>Methanobacteriati</taxon>
        <taxon>Methanobacteriota</taxon>
        <taxon>Stenosarchaea group</taxon>
        <taxon>Halobacteria</taxon>
        <taxon>Halobacteriales</taxon>
        <taxon>Halobacteriaceae</taxon>
    </lineage>
</organism>
<accession>U2YS41</accession>
<sequence length="164" mass="17773">MGAETYRMEDLHPRVRLLWTAGAFVAAAVLGAIAGALAWFDPLSLSLPPLAVAGTVFGVAFVVGVTYAALRYRLWRFEVREDTLYIERGVVTRVRTVVPYVRVQHVDNRRGPLARLLGLGTVVVYTAGSRGADVSVPGLAAERALALQDRLRDLAIESDPTDAV</sequence>
<keyword evidence="1" id="KW-0472">Membrane</keyword>
<proteinExistence type="predicted"/>
<reference evidence="3 4" key="1">
    <citation type="submission" date="2013-09" db="EMBL/GenBank/DDBJ databases">
        <title>Whole genome sequencing of Halarchaeum acidiphilum strain MH1-52-1.</title>
        <authorList>
            <person name="Shimane Y."/>
            <person name="Minegishi H."/>
            <person name="Nishi S."/>
            <person name="Echigo A."/>
            <person name="Shuto A."/>
            <person name="Konishi M."/>
            <person name="Ito T."/>
            <person name="Ohkuma M."/>
            <person name="Ohta Y."/>
            <person name="Nagano Y."/>
            <person name="Tsubouchi T."/>
            <person name="Mori K."/>
            <person name="Usui K."/>
            <person name="Kamekura M."/>
            <person name="Usami R."/>
            <person name="Takaki Y."/>
            <person name="Hatada Y."/>
        </authorList>
    </citation>
    <scope>NUCLEOTIDE SEQUENCE [LARGE SCALE GENOMIC DNA]</scope>
    <source>
        <strain evidence="3 4">JCM 16109</strain>
    </source>
</reference>
<dbReference type="Proteomes" id="UP000016986">
    <property type="component" value="Unassembled WGS sequence"/>
</dbReference>
<feature type="transmembrane region" description="Helical" evidence="1">
    <location>
        <begin position="46"/>
        <end position="70"/>
    </location>
</feature>
<feature type="domain" description="YdbS-like PH" evidence="2">
    <location>
        <begin position="72"/>
        <end position="150"/>
    </location>
</feature>
<keyword evidence="4" id="KW-1185">Reference proteome</keyword>
<keyword evidence="1" id="KW-1133">Transmembrane helix</keyword>
<dbReference type="Pfam" id="PF03703">
    <property type="entry name" value="bPH_2"/>
    <property type="match status" value="1"/>
</dbReference>
<name>U2YS41_9EURY</name>
<feature type="transmembrane region" description="Helical" evidence="1">
    <location>
        <begin position="17"/>
        <end position="40"/>
    </location>
</feature>
<keyword evidence="1" id="KW-0812">Transmembrane</keyword>
<dbReference type="eggNOG" id="arCOG04622">
    <property type="taxonomic scope" value="Archaea"/>
</dbReference>
<dbReference type="EMBL" id="BATA01000004">
    <property type="protein sequence ID" value="GAD51567.1"/>
    <property type="molecule type" value="Genomic_DNA"/>
</dbReference>
<dbReference type="AlphaFoldDB" id="U2YS41"/>
<evidence type="ECO:0000256" key="1">
    <source>
        <dbReference type="SAM" id="Phobius"/>
    </source>
</evidence>